<dbReference type="EMBL" id="CVQI01034162">
    <property type="protein sequence ID" value="CRK44643.1"/>
    <property type="molecule type" value="Genomic_DNA"/>
</dbReference>
<name>A0A0G4NDY9_VERLO</name>
<evidence type="ECO:0000313" key="3">
    <source>
        <dbReference type="Proteomes" id="UP000045706"/>
    </source>
</evidence>
<accession>A0A0G4NDY9</accession>
<evidence type="ECO:0000313" key="2">
    <source>
        <dbReference type="EMBL" id="CRK44643.1"/>
    </source>
</evidence>
<protein>
    <submittedName>
        <fullName evidence="2">Uncharacterized protein</fullName>
    </submittedName>
</protein>
<feature type="region of interest" description="Disordered" evidence="1">
    <location>
        <begin position="85"/>
        <end position="186"/>
    </location>
</feature>
<organism evidence="2 3">
    <name type="scientific">Verticillium longisporum</name>
    <name type="common">Verticillium dahliae var. longisporum</name>
    <dbReference type="NCBI Taxonomy" id="100787"/>
    <lineage>
        <taxon>Eukaryota</taxon>
        <taxon>Fungi</taxon>
        <taxon>Dikarya</taxon>
        <taxon>Ascomycota</taxon>
        <taxon>Pezizomycotina</taxon>
        <taxon>Sordariomycetes</taxon>
        <taxon>Hypocreomycetidae</taxon>
        <taxon>Glomerellales</taxon>
        <taxon>Plectosphaerellaceae</taxon>
        <taxon>Verticillium</taxon>
    </lineage>
</organism>
<gene>
    <name evidence="2" type="ORF">BN1723_006236</name>
</gene>
<feature type="compositionally biased region" description="Pro residues" evidence="1">
    <location>
        <begin position="134"/>
        <end position="167"/>
    </location>
</feature>
<dbReference type="AlphaFoldDB" id="A0A0G4NDY9"/>
<reference evidence="3" key="1">
    <citation type="submission" date="2015-05" db="EMBL/GenBank/DDBJ databases">
        <authorList>
            <person name="Fogelqvist Johan"/>
        </authorList>
    </citation>
    <scope>NUCLEOTIDE SEQUENCE [LARGE SCALE GENOMIC DNA]</scope>
</reference>
<evidence type="ECO:0000256" key="1">
    <source>
        <dbReference type="SAM" id="MobiDB-lite"/>
    </source>
</evidence>
<dbReference type="Proteomes" id="UP000045706">
    <property type="component" value="Unassembled WGS sequence"/>
</dbReference>
<proteinExistence type="predicted"/>
<feature type="region of interest" description="Disordered" evidence="1">
    <location>
        <begin position="280"/>
        <end position="308"/>
    </location>
</feature>
<sequence>MASSRALPASGISGFAGWSTTSIEKRAKGGNLVSNRTLHDVANIVRWHLLRKIEADEIIPARRPIERADSGYWCRGVSPRDELSKTAANANSGGHVESVRERDQLPSPTPLLIQDQSVRQGAVSKKQAAYPSSPSTPLPATPSPATPSPAAPSPAAPSPAAPSPPSRPLVTEPTWPTHKFAPSDDGDALHLRSTPYSLNMPTFCHGRIRIPKPGFVLYADVMPDKTLDWTAFQVAILGGAGDFFSDSLDPMHGSDDDELEDITTWFDDFGFKSEGRLVRARRSAPPGRLGTTHSRRRSDAASSNSAVTADSDTDFRGLLMGACTHDHGDGATNQWSSTPSRNHNDCSHMAISARRPQRAAEFSGDGGIWSPPQSPMMDLSFVGEVGIEDIVPMGYNIGHDLTDFLEWASGYA</sequence>